<dbReference type="AlphaFoldDB" id="S8G510"/>
<evidence type="ECO:0000313" key="1">
    <source>
        <dbReference type="EMBL" id="EPT05320.1"/>
    </source>
</evidence>
<organism evidence="1 2">
    <name type="scientific">Fomitopsis schrenkii</name>
    <name type="common">Brown rot fungus</name>
    <dbReference type="NCBI Taxonomy" id="2126942"/>
    <lineage>
        <taxon>Eukaryota</taxon>
        <taxon>Fungi</taxon>
        <taxon>Dikarya</taxon>
        <taxon>Basidiomycota</taxon>
        <taxon>Agaricomycotina</taxon>
        <taxon>Agaricomycetes</taxon>
        <taxon>Polyporales</taxon>
        <taxon>Fomitopsis</taxon>
    </lineage>
</organism>
<name>S8G510_FOMSC</name>
<dbReference type="InParanoid" id="S8G510"/>
<gene>
    <name evidence="1" type="ORF">FOMPIDRAFT_159068</name>
</gene>
<dbReference type="EMBL" id="KE504124">
    <property type="protein sequence ID" value="EPT05320.1"/>
    <property type="molecule type" value="Genomic_DNA"/>
</dbReference>
<proteinExistence type="predicted"/>
<sequence length="127" mass="13916">MLSNGPALGLSALGSFFIGRTIASVLYGCLSGQFIFYIGSYFSRDNNTTRSSVICLWLLETLLMVMGVDVCPFPMRGSTTAHSNMAREIGTMWSQIMAIWCLHCRDSQRPSISSCLPLHLLCGVLIS</sequence>
<dbReference type="HOGENOM" id="CLU_1970609_0_0_1"/>
<evidence type="ECO:0000313" key="2">
    <source>
        <dbReference type="Proteomes" id="UP000015241"/>
    </source>
</evidence>
<dbReference type="Proteomes" id="UP000015241">
    <property type="component" value="Unassembled WGS sequence"/>
</dbReference>
<keyword evidence="2" id="KW-1185">Reference proteome</keyword>
<accession>S8G510</accession>
<reference evidence="1 2" key="1">
    <citation type="journal article" date="2012" name="Science">
        <title>The Paleozoic origin of enzymatic lignin decomposition reconstructed from 31 fungal genomes.</title>
        <authorList>
            <person name="Floudas D."/>
            <person name="Binder M."/>
            <person name="Riley R."/>
            <person name="Barry K."/>
            <person name="Blanchette R.A."/>
            <person name="Henrissat B."/>
            <person name="Martinez A.T."/>
            <person name="Otillar R."/>
            <person name="Spatafora J.W."/>
            <person name="Yadav J.S."/>
            <person name="Aerts A."/>
            <person name="Benoit I."/>
            <person name="Boyd A."/>
            <person name="Carlson A."/>
            <person name="Copeland A."/>
            <person name="Coutinho P.M."/>
            <person name="de Vries R.P."/>
            <person name="Ferreira P."/>
            <person name="Findley K."/>
            <person name="Foster B."/>
            <person name="Gaskell J."/>
            <person name="Glotzer D."/>
            <person name="Gorecki P."/>
            <person name="Heitman J."/>
            <person name="Hesse C."/>
            <person name="Hori C."/>
            <person name="Igarashi K."/>
            <person name="Jurgens J.A."/>
            <person name="Kallen N."/>
            <person name="Kersten P."/>
            <person name="Kohler A."/>
            <person name="Kuees U."/>
            <person name="Kumar T.K.A."/>
            <person name="Kuo A."/>
            <person name="LaButti K."/>
            <person name="Larrondo L.F."/>
            <person name="Lindquist E."/>
            <person name="Ling A."/>
            <person name="Lombard V."/>
            <person name="Lucas S."/>
            <person name="Lundell T."/>
            <person name="Martin R."/>
            <person name="McLaughlin D.J."/>
            <person name="Morgenstern I."/>
            <person name="Morin E."/>
            <person name="Murat C."/>
            <person name="Nagy L.G."/>
            <person name="Nolan M."/>
            <person name="Ohm R.A."/>
            <person name="Patyshakuliyeva A."/>
            <person name="Rokas A."/>
            <person name="Ruiz-Duenas F.J."/>
            <person name="Sabat G."/>
            <person name="Salamov A."/>
            <person name="Samejima M."/>
            <person name="Schmutz J."/>
            <person name="Slot J.C."/>
            <person name="St John F."/>
            <person name="Stenlid J."/>
            <person name="Sun H."/>
            <person name="Sun S."/>
            <person name="Syed K."/>
            <person name="Tsang A."/>
            <person name="Wiebenga A."/>
            <person name="Young D."/>
            <person name="Pisabarro A."/>
            <person name="Eastwood D.C."/>
            <person name="Martin F."/>
            <person name="Cullen D."/>
            <person name="Grigoriev I.V."/>
            <person name="Hibbett D.S."/>
        </authorList>
    </citation>
    <scope>NUCLEOTIDE SEQUENCE</scope>
    <source>
        <strain evidence="2">FP-58527</strain>
    </source>
</reference>
<protein>
    <submittedName>
        <fullName evidence="1">Uncharacterized protein</fullName>
    </submittedName>
</protein>